<evidence type="ECO:0000256" key="4">
    <source>
        <dbReference type="ARBA" id="ARBA00023002"/>
    </source>
</evidence>
<dbReference type="STRING" id="1122169.Lsha_2836"/>
<dbReference type="Gene3D" id="3.40.50.720">
    <property type="entry name" value="NAD(P)-binding Rossmann-like Domain"/>
    <property type="match status" value="1"/>
</dbReference>
<dbReference type="InterPro" id="IPR002328">
    <property type="entry name" value="ADH_Zn_CS"/>
</dbReference>
<dbReference type="SMART" id="SM00829">
    <property type="entry name" value="PKS_ER"/>
    <property type="match status" value="1"/>
</dbReference>
<evidence type="ECO:0000313" key="8">
    <source>
        <dbReference type="Proteomes" id="UP000054600"/>
    </source>
</evidence>
<dbReference type="PROSITE" id="PS00059">
    <property type="entry name" value="ADH_ZINC"/>
    <property type="match status" value="1"/>
</dbReference>
<dbReference type="InterPro" id="IPR036291">
    <property type="entry name" value="NAD(P)-bd_dom_sf"/>
</dbReference>
<accession>A0A0W0YHR0</accession>
<evidence type="ECO:0000256" key="2">
    <source>
        <dbReference type="ARBA" id="ARBA00022723"/>
    </source>
</evidence>
<dbReference type="SUPFAM" id="SSF50129">
    <property type="entry name" value="GroES-like"/>
    <property type="match status" value="1"/>
</dbReference>
<evidence type="ECO:0000256" key="1">
    <source>
        <dbReference type="ARBA" id="ARBA00001947"/>
    </source>
</evidence>
<dbReference type="InterPro" id="IPR020843">
    <property type="entry name" value="ER"/>
</dbReference>
<proteinExistence type="inferred from homology"/>
<dbReference type="EMBL" id="LNYW01000074">
    <property type="protein sequence ID" value="KTD56437.1"/>
    <property type="molecule type" value="Genomic_DNA"/>
</dbReference>
<name>A0A0W0YHR0_9GAMM</name>
<dbReference type="InterPro" id="IPR013149">
    <property type="entry name" value="ADH-like_C"/>
</dbReference>
<evidence type="ECO:0000256" key="5">
    <source>
        <dbReference type="RuleBase" id="RU361277"/>
    </source>
</evidence>
<evidence type="ECO:0000256" key="3">
    <source>
        <dbReference type="ARBA" id="ARBA00022833"/>
    </source>
</evidence>
<dbReference type="InterPro" id="IPR013154">
    <property type="entry name" value="ADH-like_N"/>
</dbReference>
<reference evidence="7 8" key="1">
    <citation type="submission" date="2015-11" db="EMBL/GenBank/DDBJ databases">
        <title>Genomic analysis of 38 Legionella species identifies large and diverse effector repertoires.</title>
        <authorList>
            <person name="Burstein D."/>
            <person name="Amaro F."/>
            <person name="Zusman T."/>
            <person name="Lifshitz Z."/>
            <person name="Cohen O."/>
            <person name="Gilbert J.A."/>
            <person name="Pupko T."/>
            <person name="Shuman H.A."/>
            <person name="Segal G."/>
        </authorList>
    </citation>
    <scope>NUCLEOTIDE SEQUENCE [LARGE SCALE GENOMIC DNA]</scope>
    <source>
        <strain evidence="7 8">ATCC 49655</strain>
    </source>
</reference>
<sequence>MSQTVGYAAHKAKAPLQRFVFDRREVGEHDVAMDILFCGICHSDLHQVNDDWGGALYPMVPGHEIIGRVTAVGTKVKRFSAGDMVGVGCIVDSCRHCSSCSSHEEQFCENGCTFTYNCEDKRLGGLAQGGYSKHIVVAEECVLKVDDSLDPAAAAPLLCAGITTYSPLKRAEVGKGSKVGVVGLGGLGHMAVKLAHAMGAEVTVFTTSANKVDAAKKLGADHVVLSTDKNSMGALTNHYDFILDTVSARHDMNCYLNLLKRDGKFTQVGLPSEPMEISMFPMILKRLQVSGSLIGGIKETQEMLDFCAKHKITADIELIKMDEVNGAFERLVKGDVKYRFVIDMSSLS</sequence>
<dbReference type="Proteomes" id="UP000054600">
    <property type="component" value="Unassembled WGS sequence"/>
</dbReference>
<keyword evidence="4" id="KW-0560">Oxidoreductase</keyword>
<gene>
    <name evidence="7" type="ORF">Lsha_2836</name>
</gene>
<evidence type="ECO:0000259" key="6">
    <source>
        <dbReference type="SMART" id="SM00829"/>
    </source>
</evidence>
<dbReference type="PATRIC" id="fig|1122169.6.peg.3261"/>
<dbReference type="OrthoDB" id="9771084at2"/>
<dbReference type="RefSeq" id="WP_018576532.1">
    <property type="nucleotide sequence ID" value="NZ_KB892387.1"/>
</dbReference>
<comment type="cofactor">
    <cofactor evidence="1 5">
        <name>Zn(2+)</name>
        <dbReference type="ChEBI" id="CHEBI:29105"/>
    </cofactor>
</comment>
<dbReference type="InterPro" id="IPR011032">
    <property type="entry name" value="GroES-like_sf"/>
</dbReference>
<dbReference type="SUPFAM" id="SSF51735">
    <property type="entry name" value="NAD(P)-binding Rossmann-fold domains"/>
    <property type="match status" value="1"/>
</dbReference>
<dbReference type="Pfam" id="PF08240">
    <property type="entry name" value="ADH_N"/>
    <property type="match status" value="1"/>
</dbReference>
<dbReference type="PROSITE" id="PS00065">
    <property type="entry name" value="D_2_HYDROXYACID_DH_1"/>
    <property type="match status" value="1"/>
</dbReference>
<keyword evidence="8" id="KW-1185">Reference proteome</keyword>
<dbReference type="InterPro" id="IPR047109">
    <property type="entry name" value="CAD-like"/>
</dbReference>
<dbReference type="GO" id="GO:0008270">
    <property type="term" value="F:zinc ion binding"/>
    <property type="evidence" value="ECO:0007669"/>
    <property type="project" value="InterPro"/>
</dbReference>
<evidence type="ECO:0000313" key="7">
    <source>
        <dbReference type="EMBL" id="KTD56437.1"/>
    </source>
</evidence>
<keyword evidence="3 5" id="KW-0862">Zinc</keyword>
<dbReference type="FunFam" id="3.40.50.720:FF:000022">
    <property type="entry name" value="Cinnamyl alcohol dehydrogenase"/>
    <property type="match status" value="1"/>
</dbReference>
<dbReference type="Gene3D" id="3.90.180.10">
    <property type="entry name" value="Medium-chain alcohol dehydrogenases, catalytic domain"/>
    <property type="match status" value="1"/>
</dbReference>
<comment type="caution">
    <text evidence="7">The sequence shown here is derived from an EMBL/GenBank/DDBJ whole genome shotgun (WGS) entry which is preliminary data.</text>
</comment>
<dbReference type="InterPro" id="IPR029752">
    <property type="entry name" value="D-isomer_DH_CS1"/>
</dbReference>
<dbReference type="CDD" id="cd05283">
    <property type="entry name" value="CAD1"/>
    <property type="match status" value="1"/>
</dbReference>
<keyword evidence="2 5" id="KW-0479">Metal-binding</keyword>
<dbReference type="Pfam" id="PF00107">
    <property type="entry name" value="ADH_zinc_N"/>
    <property type="match status" value="1"/>
</dbReference>
<dbReference type="AlphaFoldDB" id="A0A0W0YHR0"/>
<comment type="similarity">
    <text evidence="5">Belongs to the zinc-containing alcohol dehydrogenase family.</text>
</comment>
<feature type="domain" description="Enoyl reductase (ER)" evidence="6">
    <location>
        <begin position="14"/>
        <end position="342"/>
    </location>
</feature>
<dbReference type="PANTHER" id="PTHR42683">
    <property type="entry name" value="ALDEHYDE REDUCTASE"/>
    <property type="match status" value="1"/>
</dbReference>
<dbReference type="eggNOG" id="COG1064">
    <property type="taxonomic scope" value="Bacteria"/>
</dbReference>
<protein>
    <submittedName>
        <fullName evidence="7">Alcohol dehydrogenase</fullName>
    </submittedName>
</protein>
<organism evidence="7 8">
    <name type="scientific">Legionella shakespearei DSM 23087</name>
    <dbReference type="NCBI Taxonomy" id="1122169"/>
    <lineage>
        <taxon>Bacteria</taxon>
        <taxon>Pseudomonadati</taxon>
        <taxon>Pseudomonadota</taxon>
        <taxon>Gammaproteobacteria</taxon>
        <taxon>Legionellales</taxon>
        <taxon>Legionellaceae</taxon>
        <taxon>Legionella</taxon>
    </lineage>
</organism>
<dbReference type="GO" id="GO:0008106">
    <property type="term" value="F:alcohol dehydrogenase (NADP+) activity"/>
    <property type="evidence" value="ECO:0007669"/>
    <property type="project" value="UniProtKB-ARBA"/>
</dbReference>